<dbReference type="RefSeq" id="XP_018081160.1">
    <property type="nucleotide sequence ID" value="XM_018225671.2"/>
</dbReference>
<dbReference type="Pfam" id="PF15734">
    <property type="entry name" value="MIIP"/>
    <property type="match status" value="1"/>
</dbReference>
<dbReference type="AlphaFoldDB" id="A0A1L8FKX5"/>
<protein>
    <submittedName>
        <fullName evidence="3 4">migration and Invasion-inhibitory protein isoform X1</fullName>
    </submittedName>
</protein>
<dbReference type="OrthoDB" id="10002384at2759"/>
<gene>
    <name evidence="3 4 5" type="primary">miip.L</name>
</gene>
<dbReference type="KEGG" id="xla:108696369"/>
<accession>A0A1L8FKX5</accession>
<proteinExistence type="predicted"/>
<dbReference type="PaxDb" id="8355-A0A1L8FKX5"/>
<dbReference type="Proteomes" id="UP000186698">
    <property type="component" value="Chromosome 7L"/>
</dbReference>
<dbReference type="GO" id="GO:0010972">
    <property type="term" value="P:negative regulation of G2/M transition of mitotic cell cycle"/>
    <property type="evidence" value="ECO:0007669"/>
    <property type="project" value="InterPro"/>
</dbReference>
<dbReference type="RefSeq" id="XP_018081159.1">
    <property type="nucleotide sequence ID" value="XM_018225670.2"/>
</dbReference>
<dbReference type="InterPro" id="IPR031466">
    <property type="entry name" value="MIIP"/>
</dbReference>
<sequence>MSHSVKLEELRSANQCLLNRLKEKQDRLRKWSTEEAKTVLHGERLCKENKAQNCVRNDSMQSSLNRLQQDPTLFATPGQASAARRALSSSRKYNYVCEQNQANSVLHPKKEFSAKPTNNLKSHNEYKNLKHVKIKFPGEHQTFSNPVTQTSTELYKCDGLQYADQLMDEGNIRNKEPRTPKSCLLTPGNKDSKRDFGHVTFLSNNTDKTQRWSPRPFLGYDWIAGLLEAESPIANKSEQFYSDINEFRRVNREECVHNYYTDPEAQETSSSEDELDGVIDTHDCVYCYRVNNRLFTSPVGSESACPICKKRRSKRRPTIEEPAYIRVSIPRSTLLPPYKYKAHRRKSFDPTDSLALPSHCLVGWENAVPSCDLNIASLDLKTSVQLGTKAHVSTFENSTMDNTSYYDSRARSENLLNMSRCMFLQSCNKN</sequence>
<dbReference type="GO" id="GO:0030336">
    <property type="term" value="P:negative regulation of cell migration"/>
    <property type="evidence" value="ECO:0007669"/>
    <property type="project" value="InterPro"/>
</dbReference>
<dbReference type="STRING" id="8355.A0A1L8FKX5"/>
<dbReference type="OMA" id="VIDTHDC"/>
<evidence type="ECO:0000313" key="5">
    <source>
        <dbReference type="RefSeq" id="XP_018081161.1"/>
    </source>
</evidence>
<keyword evidence="2" id="KW-1185">Reference proteome</keyword>
<reference evidence="3 4" key="1">
    <citation type="submission" date="2022-04" db="UniProtKB">
        <authorList>
            <consortium name="RefSeq"/>
        </authorList>
    </citation>
    <scope>IDENTIFICATION</scope>
    <source>
        <strain evidence="3 4">J_2021</strain>
        <tissue evidence="3 4">Erythrocytes</tissue>
    </source>
</reference>
<evidence type="ECO:0000313" key="2">
    <source>
        <dbReference type="Proteomes" id="UP000186698"/>
    </source>
</evidence>
<name>A0A1L8FKX5_XENLA</name>
<organism evidence="5">
    <name type="scientific">Xenopus laevis</name>
    <name type="common">African clawed frog</name>
    <dbReference type="NCBI Taxonomy" id="8355"/>
    <lineage>
        <taxon>Eukaryota</taxon>
        <taxon>Metazoa</taxon>
        <taxon>Chordata</taxon>
        <taxon>Craniata</taxon>
        <taxon>Vertebrata</taxon>
        <taxon>Euteleostomi</taxon>
        <taxon>Amphibia</taxon>
        <taxon>Batrachia</taxon>
        <taxon>Anura</taxon>
        <taxon>Pipoidea</taxon>
        <taxon>Pipidae</taxon>
        <taxon>Xenopodinae</taxon>
        <taxon>Xenopus</taxon>
        <taxon>Xenopus</taxon>
    </lineage>
</organism>
<dbReference type="GeneID" id="108696369"/>
<feature type="coiled-coil region" evidence="1">
    <location>
        <begin position="7"/>
        <end position="34"/>
    </location>
</feature>
<keyword evidence="1" id="KW-0175">Coiled coil</keyword>
<evidence type="ECO:0000256" key="1">
    <source>
        <dbReference type="SAM" id="Coils"/>
    </source>
</evidence>
<evidence type="ECO:0000313" key="3">
    <source>
        <dbReference type="RefSeq" id="XP_018081159.1"/>
    </source>
</evidence>
<dbReference type="CTD" id="108696369"/>
<dbReference type="PANTHER" id="PTHR34831:SF1">
    <property type="entry name" value="MIGRATION AND INVASION-INHIBITORY PROTEIN"/>
    <property type="match status" value="1"/>
</dbReference>
<evidence type="ECO:0000313" key="4">
    <source>
        <dbReference type="RefSeq" id="XP_018081160.1"/>
    </source>
</evidence>
<dbReference type="RefSeq" id="XP_018081161.1">
    <property type="nucleotide sequence ID" value="XM_018225672.2"/>
</dbReference>
<dbReference type="Bgee" id="108696369">
    <property type="expression patterns" value="Expressed in gastrula and 17 other cell types or tissues"/>
</dbReference>
<dbReference type="PANTHER" id="PTHR34831">
    <property type="entry name" value="MIGRATION AND INVASION-INHIBITORY PROTEIN"/>
    <property type="match status" value="1"/>
</dbReference>